<dbReference type="Pfam" id="PF04043">
    <property type="entry name" value="PMEI"/>
    <property type="match status" value="3"/>
</dbReference>
<dbReference type="Pfam" id="PF01095">
    <property type="entry name" value="Pectinesterase"/>
    <property type="match status" value="3"/>
</dbReference>
<comment type="similarity">
    <text evidence="3">In the C-terminal section; belongs to the pectinesterase family.</text>
</comment>
<keyword evidence="9" id="KW-0732">Signal</keyword>
<dbReference type="SUPFAM" id="SSF101148">
    <property type="entry name" value="Plant invertase/pectin methylesterase inhibitor"/>
    <property type="match status" value="3"/>
</dbReference>
<feature type="transmembrane region" description="Helical" evidence="8">
    <location>
        <begin position="1078"/>
        <end position="1095"/>
    </location>
</feature>
<comment type="pathway">
    <text evidence="1">Glycan metabolism; pectin degradation; 2-dehydro-3-deoxy-D-gluconate from pectin: step 1/5.</text>
</comment>
<dbReference type="CDD" id="cd15798">
    <property type="entry name" value="PMEI-like_3"/>
    <property type="match status" value="2"/>
</dbReference>
<feature type="signal peptide" evidence="9">
    <location>
        <begin position="1"/>
        <end position="17"/>
    </location>
</feature>
<feature type="compositionally biased region" description="Low complexity" evidence="7">
    <location>
        <begin position="1664"/>
        <end position="1678"/>
    </location>
</feature>
<evidence type="ECO:0000256" key="2">
    <source>
        <dbReference type="ARBA" id="ARBA00006027"/>
    </source>
</evidence>
<feature type="chain" id="PRO_5046692936" description="Pectinesterase inhibitor domain-containing protein" evidence="9">
    <location>
        <begin position="18"/>
        <end position="1686"/>
    </location>
</feature>
<evidence type="ECO:0000313" key="11">
    <source>
        <dbReference type="EMBL" id="KAH0927830.1"/>
    </source>
</evidence>
<feature type="domain" description="Pectinesterase inhibitor" evidence="10">
    <location>
        <begin position="1147"/>
        <end position="1299"/>
    </location>
</feature>
<dbReference type="SUPFAM" id="SSF51126">
    <property type="entry name" value="Pectin lyase-like"/>
    <property type="match status" value="3"/>
</dbReference>
<feature type="domain" description="Pectinesterase inhibitor" evidence="10">
    <location>
        <begin position="32"/>
        <end position="195"/>
    </location>
</feature>
<evidence type="ECO:0000256" key="5">
    <source>
        <dbReference type="ARBA" id="ARBA00023085"/>
    </source>
</evidence>
<dbReference type="InterPro" id="IPR006501">
    <property type="entry name" value="Pectinesterase_inhib_dom"/>
</dbReference>
<dbReference type="Proteomes" id="UP000824890">
    <property type="component" value="Unassembled WGS sequence"/>
</dbReference>
<proteinExistence type="inferred from homology"/>
<keyword evidence="8" id="KW-0472">Membrane</keyword>
<evidence type="ECO:0000256" key="6">
    <source>
        <dbReference type="PROSITE-ProRule" id="PRU10040"/>
    </source>
</evidence>
<keyword evidence="12" id="KW-1185">Reference proteome</keyword>
<keyword evidence="8" id="KW-0812">Transmembrane</keyword>
<evidence type="ECO:0000256" key="4">
    <source>
        <dbReference type="ARBA" id="ARBA00022801"/>
    </source>
</evidence>
<dbReference type="InterPro" id="IPR035513">
    <property type="entry name" value="Invertase/methylesterase_inhib"/>
</dbReference>
<evidence type="ECO:0000256" key="8">
    <source>
        <dbReference type="SAM" id="Phobius"/>
    </source>
</evidence>
<dbReference type="Gene3D" id="2.160.20.10">
    <property type="entry name" value="Single-stranded right-handed beta-helix, Pectin lyase-like"/>
    <property type="match status" value="3"/>
</dbReference>
<feature type="active site" evidence="6">
    <location>
        <position position="930"/>
    </location>
</feature>
<comment type="similarity">
    <text evidence="2">In the N-terminal section; belongs to the PMEI family.</text>
</comment>
<dbReference type="InterPro" id="IPR012334">
    <property type="entry name" value="Pectin_lyas_fold"/>
</dbReference>
<dbReference type="EMBL" id="JAGKQM010000005">
    <property type="protein sequence ID" value="KAH0927830.1"/>
    <property type="molecule type" value="Genomic_DNA"/>
</dbReference>
<organism evidence="11 12">
    <name type="scientific">Brassica napus</name>
    <name type="common">Rape</name>
    <dbReference type="NCBI Taxonomy" id="3708"/>
    <lineage>
        <taxon>Eukaryota</taxon>
        <taxon>Viridiplantae</taxon>
        <taxon>Streptophyta</taxon>
        <taxon>Embryophyta</taxon>
        <taxon>Tracheophyta</taxon>
        <taxon>Spermatophyta</taxon>
        <taxon>Magnoliopsida</taxon>
        <taxon>eudicotyledons</taxon>
        <taxon>Gunneridae</taxon>
        <taxon>Pentapetalae</taxon>
        <taxon>rosids</taxon>
        <taxon>malvids</taxon>
        <taxon>Brassicales</taxon>
        <taxon>Brassicaceae</taxon>
        <taxon>Brassiceae</taxon>
        <taxon>Brassica</taxon>
    </lineage>
</organism>
<evidence type="ECO:0000256" key="1">
    <source>
        <dbReference type="ARBA" id="ARBA00005184"/>
    </source>
</evidence>
<comment type="caution">
    <text evidence="11">The sequence shown here is derived from an EMBL/GenBank/DDBJ whole genome shotgun (WGS) entry which is preliminary data.</text>
</comment>
<evidence type="ECO:0000256" key="9">
    <source>
        <dbReference type="SAM" id="SignalP"/>
    </source>
</evidence>
<evidence type="ECO:0000256" key="7">
    <source>
        <dbReference type="SAM" id="MobiDB-lite"/>
    </source>
</evidence>
<dbReference type="PROSITE" id="PS00503">
    <property type="entry name" value="PECTINESTERASE_2"/>
    <property type="match status" value="2"/>
</dbReference>
<name>A0ABQ8DEM5_BRANA</name>
<dbReference type="CDD" id="cd15799">
    <property type="entry name" value="PMEI-like_4"/>
    <property type="match status" value="1"/>
</dbReference>
<keyword evidence="5" id="KW-0063">Aspartyl esterase</keyword>
<feature type="region of interest" description="Disordered" evidence="7">
    <location>
        <begin position="1662"/>
        <end position="1686"/>
    </location>
</feature>
<dbReference type="InterPro" id="IPR033131">
    <property type="entry name" value="Pectinesterase_Asp_AS"/>
</dbReference>
<dbReference type="InterPro" id="IPR000070">
    <property type="entry name" value="Pectinesterase_cat"/>
</dbReference>
<feature type="transmembrane region" description="Helical" evidence="8">
    <location>
        <begin position="1107"/>
        <end position="1130"/>
    </location>
</feature>
<gene>
    <name evidence="11" type="ORF">HID58_020086</name>
</gene>
<dbReference type="Gene3D" id="1.20.140.40">
    <property type="entry name" value="Invertase/pectin methylesterase inhibitor family protein"/>
    <property type="match status" value="3"/>
</dbReference>
<sequence length="1686" mass="185508">MGMTALLFVTTLMFVHAFSSQTQLFKPYKEENVQSLVAKACQFIDAHDSCVSNIRTHIQESGHGLTPHSVLTAAVKEAHDKAKLAMQGIPTVTTLSFRSREQIAIEDCKELVGFSVSELAWSMLEMNKLHGGGGIDGDSHDAASAGGNLKTWLSAAMSNQDTCIEGFEGTERKYEEMIKGSLRQVTQLVSNVLDMYTQLNALPFKPSRNESSVSSPEWLSETDESLMTRLDPSAMHPDAVVSADGKGKYRTINEAINEAPNHSTKRYVIYVKKGLYRENIDMKKKKTNIMLVGDGIGQTIITGDRNFLQGLTTFRTATVAVSGRGFIARDITLRNTAGPHNRQAVALRVDSDQSAFFRCSMEGYQDTLYAHSLRQFYRECEIYGTIDFIFGNGAAVLQNCKIYTRVPLPLQKVTITAQGRKSPNQNTGFVIMNSYVLATQPTYLGRPWKLYSRTVYMNTYMSQLVQPRGWLEWFGNFALDTLWYGEYNNIGPGWRASGRVKWPGYHIMDKRIAMSFTVGSFIDGRRWLPATVAMAQNSILFTAISLLLFSIFSHCQALTSLEALCESTPHPPVCKSVLPVGSPGSVSGFASIVILKSLEASKHLLASFDQHHPTSGPLDDCQLLAGLTVDQLTRVNVIKETVLGTSEVNDLLTLLSAALTNYETCLGSFHDVTGESSENFVKDRHDILTRVSDGIKLISVSLALSKEAWPIASDASATKPPPRILTEDEKKSSLPEVSYVKVTERERMVYERVKVLGRKLLQSSPGGNGGLKVAKTVVVNPNGINGDAYKTINDAIAAAPTKAESENGYFVIYVVAGVYEEYVTVPSNKSYVMIIGDGIDKTIITGNRNVVDGSTTFASATLAVIGRGFTAANITVRNTAGPTKHQAVAVRNSADMSAFYKCSFEGYQDTLYVHSLRQFYRECDIYGTVDFIFGNAATVLQNCNLIPRLPLQGQFNAITAQGRSDPNQNTGISIQNCRITPSAELVSSNFSVKTYLGRPWKEYSRTVYLQNFMDGFIDAKGWNEWMGDFALQTLYYAEFMNTGPGSETANRVNWPGYHVINETEAVWFTVSNFIVGDYWLPSMGVPYAGGLIMSYGYDDDSKRKKRYVIISISSVLLISMVVAVTVGVNLNKHDGKGDSESNGQITASVKAVKDICAPTDYKKTCEYSLIKNGNNTTDPMELVKTAFSVTMKQITDAAKKSQTIIDLQKDPRTRMALDQCKELMDYALGELSNSFEELGKLEFHKLDEVLINLRIWLSAAISHEETCLEGFQGTQGNAGETMKKALKTAIELTHNGLAIISEMSNFVGQIDIPGLNSCRLLAQEIPSWVNQRGRRLLQAASEYSDAKPDIVVAQDGSGQYATINDALKHVPKKKNTTFVVHIKAGIYKEYVQVNKSMTHLVFIGDGPEKTIISGSKNYKDGFVNTAGAIKHQAVAIRVQSDESIFFNCRFDGYQDTLYAHSHRQFYRDCTISGTIDFLFGDAAAVFQNCTLLVRKPLPNQACPITAHGRKDVRESTGFVFQGCTIAGEPDYLAVKETSKAYLGRPWKEYSRTIIMNTFIPDFIQPQGWQPWLGNFGLDTLFYSEVQNTGPGAALANRVTWPGIKTLSNEEILKFTPDQYIQGDVWVHGKGVPYTPGLLAANPNAATTIPSNSAAPGFSSFTDTSGAGSVSPAASPQGSIKMVSKSN</sequence>
<feature type="domain" description="Pectinesterase inhibitor" evidence="10">
    <location>
        <begin position="556"/>
        <end position="704"/>
    </location>
</feature>
<evidence type="ECO:0000259" key="10">
    <source>
        <dbReference type="SMART" id="SM00856"/>
    </source>
</evidence>
<reference evidence="11 12" key="1">
    <citation type="submission" date="2021-05" db="EMBL/GenBank/DDBJ databases">
        <title>Genome Assembly of Synthetic Allotetraploid Brassica napus Reveals Homoeologous Exchanges between Subgenomes.</title>
        <authorList>
            <person name="Davis J.T."/>
        </authorList>
    </citation>
    <scope>NUCLEOTIDE SEQUENCE [LARGE SCALE GENOMIC DNA]</scope>
    <source>
        <strain evidence="12">cv. Da-Ae</strain>
        <tissue evidence="11">Seedling</tissue>
    </source>
</reference>
<accession>A0ABQ8DEM5</accession>
<keyword evidence="4" id="KW-0378">Hydrolase</keyword>
<dbReference type="NCBIfam" id="TIGR01614">
    <property type="entry name" value="PME_inhib"/>
    <property type="match status" value="2"/>
</dbReference>
<dbReference type="SMART" id="SM00856">
    <property type="entry name" value="PMEI"/>
    <property type="match status" value="3"/>
</dbReference>
<dbReference type="InterPro" id="IPR011050">
    <property type="entry name" value="Pectin_lyase_fold/virulence"/>
</dbReference>
<feature type="active site" evidence="6">
    <location>
        <position position="387"/>
    </location>
</feature>
<evidence type="ECO:0000313" key="12">
    <source>
        <dbReference type="Proteomes" id="UP000824890"/>
    </source>
</evidence>
<evidence type="ECO:0000256" key="3">
    <source>
        <dbReference type="ARBA" id="ARBA00007786"/>
    </source>
</evidence>
<dbReference type="PANTHER" id="PTHR31707">
    <property type="entry name" value="PECTINESTERASE"/>
    <property type="match status" value="1"/>
</dbReference>
<protein>
    <recommendedName>
        <fullName evidence="10">Pectinesterase inhibitor domain-containing protein</fullName>
    </recommendedName>
</protein>
<keyword evidence="8" id="KW-1133">Transmembrane helix</keyword>